<proteinExistence type="predicted"/>
<sequence length="167" mass="18832">TRTTLTHGDYRPGDLLFAGVDRPALTGVLDWETALLGDPLMELGYFLLDWRRDDDPRPPLDDLEARYTDDEMEGVRNIHERGLSPFTSKPGSLSRAELVARYEERTGVEFERERFYRAQAAFALATVWADLHRLRVEAGAGDESGYPPLIDYMALVAAQIADGEYPL</sequence>
<accession>A0ABD5S542</accession>
<evidence type="ECO:0000313" key="2">
    <source>
        <dbReference type="EMBL" id="MFC6726626.1"/>
    </source>
</evidence>
<dbReference type="Proteomes" id="UP001596328">
    <property type="component" value="Unassembled WGS sequence"/>
</dbReference>
<evidence type="ECO:0000259" key="1">
    <source>
        <dbReference type="Pfam" id="PF01636"/>
    </source>
</evidence>
<dbReference type="Pfam" id="PF01636">
    <property type="entry name" value="APH"/>
    <property type="match status" value="1"/>
</dbReference>
<comment type="caution">
    <text evidence="2">The sequence shown here is derived from an EMBL/GenBank/DDBJ whole genome shotgun (WGS) entry which is preliminary data.</text>
</comment>
<dbReference type="SUPFAM" id="SSF56112">
    <property type="entry name" value="Protein kinase-like (PK-like)"/>
    <property type="match status" value="1"/>
</dbReference>
<dbReference type="InterPro" id="IPR011009">
    <property type="entry name" value="Kinase-like_dom_sf"/>
</dbReference>
<dbReference type="InterPro" id="IPR002575">
    <property type="entry name" value="Aminoglycoside_PTrfase"/>
</dbReference>
<gene>
    <name evidence="2" type="ORF">ACFQE1_20100</name>
</gene>
<organism evidence="2 3">
    <name type="scientific">Halobium palmae</name>
    <dbReference type="NCBI Taxonomy" id="1776492"/>
    <lineage>
        <taxon>Archaea</taxon>
        <taxon>Methanobacteriati</taxon>
        <taxon>Methanobacteriota</taxon>
        <taxon>Stenosarchaea group</taxon>
        <taxon>Halobacteria</taxon>
        <taxon>Halobacteriales</taxon>
        <taxon>Haloferacaceae</taxon>
        <taxon>Halobium</taxon>
    </lineage>
</organism>
<protein>
    <submittedName>
        <fullName evidence="2">Phosphotransferase</fullName>
    </submittedName>
</protein>
<feature type="non-terminal residue" evidence="2">
    <location>
        <position position="1"/>
    </location>
</feature>
<keyword evidence="3" id="KW-1185">Reference proteome</keyword>
<evidence type="ECO:0000313" key="3">
    <source>
        <dbReference type="Proteomes" id="UP001596328"/>
    </source>
</evidence>
<dbReference type="Gene3D" id="3.90.1200.10">
    <property type="match status" value="1"/>
</dbReference>
<reference evidence="2 3" key="1">
    <citation type="journal article" date="2019" name="Int. J. Syst. Evol. Microbiol.">
        <title>The Global Catalogue of Microorganisms (GCM) 10K type strain sequencing project: providing services to taxonomists for standard genome sequencing and annotation.</title>
        <authorList>
            <consortium name="The Broad Institute Genomics Platform"/>
            <consortium name="The Broad Institute Genome Sequencing Center for Infectious Disease"/>
            <person name="Wu L."/>
            <person name="Ma J."/>
        </authorList>
    </citation>
    <scope>NUCLEOTIDE SEQUENCE [LARGE SCALE GENOMIC DNA]</scope>
    <source>
        <strain evidence="2 3">NBRC 111368</strain>
    </source>
</reference>
<dbReference type="AlphaFoldDB" id="A0ABD5S542"/>
<dbReference type="EMBL" id="JBHSWU010001269">
    <property type="protein sequence ID" value="MFC6726626.1"/>
    <property type="molecule type" value="Genomic_DNA"/>
</dbReference>
<feature type="domain" description="Aminoglycoside phosphotransferase" evidence="1">
    <location>
        <begin position="2"/>
        <end position="70"/>
    </location>
</feature>
<name>A0ABD5S542_9EURY</name>